<accession>A0A0W8IF45</accession>
<dbReference type="AlphaFoldDB" id="A0A0W8IF45"/>
<reference evidence="5" key="2">
    <citation type="submission" date="2015-12" db="EMBL/GenBank/DDBJ databases">
        <authorList>
            <person name="Nair G.R."/>
            <person name="Kaur G."/>
            <person name="Mayilraj S."/>
        </authorList>
    </citation>
    <scope>NUCLEOTIDE SEQUENCE [LARGE SCALE GENOMIC DNA]</scope>
    <source>
        <strain evidence="5">CD08_7</strain>
    </source>
</reference>
<feature type="compositionally biased region" description="Acidic residues" evidence="1">
    <location>
        <begin position="49"/>
        <end position="60"/>
    </location>
</feature>
<dbReference type="OrthoDB" id="4964605at2"/>
<evidence type="ECO:0008006" key="7">
    <source>
        <dbReference type="Google" id="ProtNLM"/>
    </source>
</evidence>
<proteinExistence type="predicted"/>
<sequence>MRPPGIAAAASAFAGVLLLTACGSDTGATAPEDADHAGVSPGETAPEGAGEDGAGEDGTGEDGAVLSAPERLIAAAQEGAGRASSFGFNEMGFVSDEVADSYRELLQENSLAGEDPEAQVSPASCAQPLAAVDFSPLLLAEAVRADYFAESFDGAGSIELATLQSPADEQRVAEHRENVAELLESCQDTEFTLDGVDYELRIQEPTLQDQDEVSAEQVQDTVAYSWRRSGGDGTTFAQILFTQVGSDIIMVSFTGGEAAESAEFTAIAEAIAAEASAALETEE</sequence>
<protein>
    <recommendedName>
        <fullName evidence="7">PknH-like extracellular domain-containing protein</fullName>
    </recommendedName>
</protein>
<reference evidence="3" key="1">
    <citation type="submission" date="2015-12" db="EMBL/GenBank/DDBJ databases">
        <authorList>
            <person name="Shamseldin A."/>
            <person name="Moawad H."/>
            <person name="Abd El-Rahim W.M."/>
            <person name="Sadowsky M.J."/>
        </authorList>
    </citation>
    <scope>NUCLEOTIDE SEQUENCE [LARGE SCALE GENOMIC DNA]</scope>
    <source>
        <strain evidence="3">CD08_7</strain>
    </source>
</reference>
<organism evidence="3 5">
    <name type="scientific">Nesterenkonia jeotgali</name>
    <dbReference type="NCBI Taxonomy" id="317018"/>
    <lineage>
        <taxon>Bacteria</taxon>
        <taxon>Bacillati</taxon>
        <taxon>Actinomycetota</taxon>
        <taxon>Actinomycetes</taxon>
        <taxon>Micrococcales</taxon>
        <taxon>Micrococcaceae</taxon>
        <taxon>Nesterenkonia</taxon>
    </lineage>
</organism>
<dbReference type="EMBL" id="LQBM01000003">
    <property type="protein sequence ID" value="KUG58590.1"/>
    <property type="molecule type" value="Genomic_DNA"/>
</dbReference>
<evidence type="ECO:0000256" key="2">
    <source>
        <dbReference type="SAM" id="SignalP"/>
    </source>
</evidence>
<evidence type="ECO:0000256" key="1">
    <source>
        <dbReference type="SAM" id="MobiDB-lite"/>
    </source>
</evidence>
<dbReference type="RefSeq" id="WP_058888270.1">
    <property type="nucleotide sequence ID" value="NZ_BAAAKT010000004.1"/>
</dbReference>
<dbReference type="Proteomes" id="UP000546252">
    <property type="component" value="Unassembled WGS sequence"/>
</dbReference>
<feature type="chain" id="PRO_5038211183" description="PknH-like extracellular domain-containing protein" evidence="2">
    <location>
        <begin position="24"/>
        <end position="283"/>
    </location>
</feature>
<gene>
    <name evidence="3" type="ORF">AVL63_00445</name>
    <name evidence="4" type="ORF">HNR24_001595</name>
</gene>
<dbReference type="EMBL" id="JACJIH010000001">
    <property type="protein sequence ID" value="MBA8921662.1"/>
    <property type="molecule type" value="Genomic_DNA"/>
</dbReference>
<evidence type="ECO:0000313" key="6">
    <source>
        <dbReference type="Proteomes" id="UP000546252"/>
    </source>
</evidence>
<reference evidence="4 6" key="3">
    <citation type="submission" date="2020-08" db="EMBL/GenBank/DDBJ databases">
        <title>Sequencing the genomes of 1000 actinobacteria strains.</title>
        <authorList>
            <person name="Klenk H.-P."/>
        </authorList>
    </citation>
    <scope>NUCLEOTIDE SEQUENCE [LARGE SCALE GENOMIC DNA]</scope>
    <source>
        <strain evidence="4 6">DSM 19081</strain>
    </source>
</reference>
<evidence type="ECO:0000313" key="5">
    <source>
        <dbReference type="Proteomes" id="UP000054023"/>
    </source>
</evidence>
<dbReference type="STRING" id="317018.AVL63_00445"/>
<dbReference type="Proteomes" id="UP000054023">
    <property type="component" value="Unassembled WGS sequence"/>
</dbReference>
<dbReference type="PROSITE" id="PS51257">
    <property type="entry name" value="PROKAR_LIPOPROTEIN"/>
    <property type="match status" value="1"/>
</dbReference>
<keyword evidence="5" id="KW-1185">Reference proteome</keyword>
<feature type="region of interest" description="Disordered" evidence="1">
    <location>
        <begin position="28"/>
        <end position="63"/>
    </location>
</feature>
<feature type="signal peptide" evidence="2">
    <location>
        <begin position="1"/>
        <end position="23"/>
    </location>
</feature>
<evidence type="ECO:0000313" key="3">
    <source>
        <dbReference type="EMBL" id="KUG58590.1"/>
    </source>
</evidence>
<comment type="caution">
    <text evidence="3">The sequence shown here is derived from an EMBL/GenBank/DDBJ whole genome shotgun (WGS) entry which is preliminary data.</text>
</comment>
<keyword evidence="2" id="KW-0732">Signal</keyword>
<evidence type="ECO:0000313" key="4">
    <source>
        <dbReference type="EMBL" id="MBA8921662.1"/>
    </source>
</evidence>
<name>A0A0W8IF45_9MICC</name>